<dbReference type="Proteomes" id="UP001183809">
    <property type="component" value="Unassembled WGS sequence"/>
</dbReference>
<keyword evidence="1" id="KW-1133">Transmembrane helix</keyword>
<evidence type="ECO:0000313" key="2">
    <source>
        <dbReference type="EMBL" id="MDT0463944.1"/>
    </source>
</evidence>
<feature type="transmembrane region" description="Helical" evidence="1">
    <location>
        <begin position="49"/>
        <end position="68"/>
    </location>
</feature>
<evidence type="ECO:0000256" key="1">
    <source>
        <dbReference type="SAM" id="Phobius"/>
    </source>
</evidence>
<organism evidence="2 3">
    <name type="scientific">Streptomyces gibsoniae</name>
    <dbReference type="NCBI Taxonomy" id="3075529"/>
    <lineage>
        <taxon>Bacteria</taxon>
        <taxon>Bacillati</taxon>
        <taxon>Actinomycetota</taxon>
        <taxon>Actinomycetes</taxon>
        <taxon>Kitasatosporales</taxon>
        <taxon>Streptomycetaceae</taxon>
        <taxon>Streptomyces</taxon>
    </lineage>
</organism>
<dbReference type="RefSeq" id="WP_311694914.1">
    <property type="nucleotide sequence ID" value="NZ_JAVREY010000011.1"/>
</dbReference>
<keyword evidence="3" id="KW-1185">Reference proteome</keyword>
<evidence type="ECO:0000313" key="3">
    <source>
        <dbReference type="Proteomes" id="UP001183809"/>
    </source>
</evidence>
<accession>A0ABU2TSM7</accession>
<comment type="caution">
    <text evidence="2">The sequence shown here is derived from an EMBL/GenBank/DDBJ whole genome shotgun (WGS) entry which is preliminary data.</text>
</comment>
<name>A0ABU2TSM7_9ACTN</name>
<dbReference type="EMBL" id="JAVREY010000011">
    <property type="protein sequence ID" value="MDT0463944.1"/>
    <property type="molecule type" value="Genomic_DNA"/>
</dbReference>
<protein>
    <submittedName>
        <fullName evidence="2">Uncharacterized protein</fullName>
    </submittedName>
</protein>
<gene>
    <name evidence="2" type="ORF">RM764_13085</name>
</gene>
<keyword evidence="1" id="KW-0812">Transmembrane</keyword>
<sequence length="75" mass="7781">MSPSIPHTAAFDAAILLDLSVELVLPCVMLLGVVAFVSEKARERLATRAGLLAATFLALGPAAAYVAYRLVALAV</sequence>
<proteinExistence type="predicted"/>
<keyword evidence="1" id="KW-0472">Membrane</keyword>
<feature type="transmembrane region" description="Helical" evidence="1">
    <location>
        <begin position="13"/>
        <end position="37"/>
    </location>
</feature>
<reference evidence="3" key="1">
    <citation type="submission" date="2023-07" db="EMBL/GenBank/DDBJ databases">
        <title>30 novel species of actinomycetes from the DSMZ collection.</title>
        <authorList>
            <person name="Nouioui I."/>
        </authorList>
    </citation>
    <scope>NUCLEOTIDE SEQUENCE [LARGE SCALE GENOMIC DNA]</scope>
    <source>
        <strain evidence="3">DSM 41699</strain>
    </source>
</reference>